<organism evidence="2 3">
    <name type="scientific">Ranitomeya imitator</name>
    <name type="common">mimic poison frog</name>
    <dbReference type="NCBI Taxonomy" id="111125"/>
    <lineage>
        <taxon>Eukaryota</taxon>
        <taxon>Metazoa</taxon>
        <taxon>Chordata</taxon>
        <taxon>Craniata</taxon>
        <taxon>Vertebrata</taxon>
        <taxon>Euteleostomi</taxon>
        <taxon>Amphibia</taxon>
        <taxon>Batrachia</taxon>
        <taxon>Anura</taxon>
        <taxon>Neobatrachia</taxon>
        <taxon>Hyloidea</taxon>
        <taxon>Dendrobatidae</taxon>
        <taxon>Dendrobatinae</taxon>
        <taxon>Ranitomeya</taxon>
    </lineage>
</organism>
<accession>A0ABN9L6B9</accession>
<dbReference type="EMBL" id="CAUEEQ010008263">
    <property type="protein sequence ID" value="CAJ0932079.1"/>
    <property type="molecule type" value="Genomic_DNA"/>
</dbReference>
<gene>
    <name evidence="2" type="ORF">RIMI_LOCUS4964609</name>
</gene>
<proteinExistence type="predicted"/>
<name>A0ABN9L6B9_9NEOB</name>
<sequence>METEEETPAAESDEIPTNDHSDPAAKAPMDHLNTVKSKSAGTSIGMQIVNLGYRHTVQFSSLRREAFALSAQDLETALLGCAFKLSGWGRPSNVKARAIPYSDPLECCLPLLGEKDLGMIEERDRFTKQKCQR</sequence>
<evidence type="ECO:0000313" key="3">
    <source>
        <dbReference type="Proteomes" id="UP001176940"/>
    </source>
</evidence>
<feature type="compositionally biased region" description="Acidic residues" evidence="1">
    <location>
        <begin position="1"/>
        <end position="16"/>
    </location>
</feature>
<evidence type="ECO:0000313" key="2">
    <source>
        <dbReference type="EMBL" id="CAJ0932079.1"/>
    </source>
</evidence>
<evidence type="ECO:0000256" key="1">
    <source>
        <dbReference type="SAM" id="MobiDB-lite"/>
    </source>
</evidence>
<protein>
    <submittedName>
        <fullName evidence="2">Uncharacterized protein</fullName>
    </submittedName>
</protein>
<feature type="region of interest" description="Disordered" evidence="1">
    <location>
        <begin position="1"/>
        <end position="36"/>
    </location>
</feature>
<reference evidence="2" key="1">
    <citation type="submission" date="2023-07" db="EMBL/GenBank/DDBJ databases">
        <authorList>
            <person name="Stuckert A."/>
        </authorList>
    </citation>
    <scope>NUCLEOTIDE SEQUENCE</scope>
</reference>
<keyword evidence="3" id="KW-1185">Reference proteome</keyword>
<comment type="caution">
    <text evidence="2">The sequence shown here is derived from an EMBL/GenBank/DDBJ whole genome shotgun (WGS) entry which is preliminary data.</text>
</comment>
<dbReference type="Proteomes" id="UP001176940">
    <property type="component" value="Unassembled WGS sequence"/>
</dbReference>